<dbReference type="Ensembl" id="ENSSSUT00005024636.1">
    <property type="protein sequence ID" value="ENSSSUP00005021541.1"/>
    <property type="gene ID" value="ENSSSUG00005013999.1"/>
</dbReference>
<dbReference type="AlphaFoldDB" id="A0A673UJA7"/>
<dbReference type="InterPro" id="IPR055277">
    <property type="entry name" value="Fanconi_A_C"/>
</dbReference>
<name>A0A673UJA7_SURSU</name>
<dbReference type="PANTHER" id="PTHR12047:SF2">
    <property type="entry name" value="FANCONI ANEMIA GROUP A PROTEIN"/>
    <property type="match status" value="1"/>
</dbReference>
<dbReference type="InterPro" id="IPR003516">
    <property type="entry name" value="FANCA"/>
</dbReference>
<reference evidence="3" key="3">
    <citation type="submission" date="2025-09" db="UniProtKB">
        <authorList>
            <consortium name="Ensembl"/>
        </authorList>
    </citation>
    <scope>IDENTIFICATION</scope>
</reference>
<evidence type="ECO:0000313" key="3">
    <source>
        <dbReference type="Ensembl" id="ENSSSUP00005021541.1"/>
    </source>
</evidence>
<dbReference type="GO" id="GO:0036297">
    <property type="term" value="P:interstrand cross-link repair"/>
    <property type="evidence" value="ECO:0007669"/>
    <property type="project" value="InterPro"/>
</dbReference>
<evidence type="ECO:0000259" key="2">
    <source>
        <dbReference type="Pfam" id="PF03511"/>
    </source>
</evidence>
<dbReference type="Pfam" id="PF03511">
    <property type="entry name" value="FANCA_CTD"/>
    <property type="match status" value="1"/>
</dbReference>
<reference evidence="3 4" key="1">
    <citation type="submission" date="2019-05" db="EMBL/GenBank/DDBJ databases">
        <title>A Chromosome-scale Meerkat (S. suricatta) Genome Assembly.</title>
        <authorList>
            <person name="Dudchenko O."/>
            <person name="Lieberman Aiden E."/>
            <person name="Tung J."/>
            <person name="Barreiro L.B."/>
            <person name="Clutton-Brock T.H."/>
        </authorList>
    </citation>
    <scope>NUCLEOTIDE SEQUENCE [LARGE SCALE GENOMIC DNA]</scope>
</reference>
<protein>
    <recommendedName>
        <fullName evidence="2">Fanconi anaemia group A protein C-terminal domain-containing protein</fullName>
    </recommendedName>
</protein>
<dbReference type="Proteomes" id="UP000472268">
    <property type="component" value="Chromosome 16"/>
</dbReference>
<evidence type="ECO:0000256" key="1">
    <source>
        <dbReference type="SAM" id="MobiDB-lite"/>
    </source>
</evidence>
<dbReference type="GO" id="GO:0043240">
    <property type="term" value="C:Fanconi anaemia nuclear complex"/>
    <property type="evidence" value="ECO:0007669"/>
    <property type="project" value="InterPro"/>
</dbReference>
<reference evidence="3" key="2">
    <citation type="submission" date="2025-08" db="UniProtKB">
        <authorList>
            <consortium name="Ensembl"/>
        </authorList>
    </citation>
    <scope>IDENTIFICATION</scope>
</reference>
<evidence type="ECO:0000313" key="4">
    <source>
        <dbReference type="Proteomes" id="UP000472268"/>
    </source>
</evidence>
<proteinExistence type="predicted"/>
<accession>A0A673UJA7</accession>
<dbReference type="PANTHER" id="PTHR12047">
    <property type="entry name" value="FANCONI ANEMIA GROUP A PROTEIN"/>
    <property type="match status" value="1"/>
</dbReference>
<keyword evidence="4" id="KW-1185">Reference proteome</keyword>
<dbReference type="GO" id="GO:0045589">
    <property type="term" value="P:regulation of regulatory T cell differentiation"/>
    <property type="evidence" value="ECO:0007669"/>
    <property type="project" value="TreeGrafter"/>
</dbReference>
<feature type="domain" description="Fanconi anaemia group A protein C-terminal" evidence="2">
    <location>
        <begin position="232"/>
        <end position="264"/>
    </location>
</feature>
<sequence>MLLVAMFRSRRACLFPVDCAAPFTWLLNSLTPGCGVRYRACWQCTRQGTAPGKDSGPRASRDSGYGAESAPGAWSETTPPPLTQPFSARILLGLPPSVVVGSPQARQLAAPDCTEFFHLVNSELRNFSGGSALPRDLTVHFFRGLLNACSQSRDPCLTADLVLTTSQTECPLVLTSALLWWPHLEPELCHRWGRCLQGPWPRELQRLREAWQFGRSCLSPDTASPAPDPAWLSAAALYFAIQRARGDRAGSRLQRLGCQGEEARHGVLSLPFLASLLYPCSDQLRSSRFTS</sequence>
<organism evidence="3 4">
    <name type="scientific">Suricata suricatta</name>
    <name type="common">Meerkat</name>
    <dbReference type="NCBI Taxonomy" id="37032"/>
    <lineage>
        <taxon>Eukaryota</taxon>
        <taxon>Metazoa</taxon>
        <taxon>Chordata</taxon>
        <taxon>Craniata</taxon>
        <taxon>Vertebrata</taxon>
        <taxon>Euteleostomi</taxon>
        <taxon>Mammalia</taxon>
        <taxon>Eutheria</taxon>
        <taxon>Laurasiatheria</taxon>
        <taxon>Carnivora</taxon>
        <taxon>Feliformia</taxon>
        <taxon>Herpestidae</taxon>
        <taxon>Suricata</taxon>
    </lineage>
</organism>
<feature type="region of interest" description="Disordered" evidence="1">
    <location>
        <begin position="47"/>
        <end position="79"/>
    </location>
</feature>